<evidence type="ECO:0000259" key="6">
    <source>
        <dbReference type="PROSITE" id="PS51005"/>
    </source>
</evidence>
<keyword evidence="3" id="KW-0804">Transcription</keyword>
<dbReference type="EMBL" id="KZ305022">
    <property type="protein sequence ID" value="PIA58404.1"/>
    <property type="molecule type" value="Genomic_DNA"/>
</dbReference>
<dbReference type="OrthoDB" id="774757at2759"/>
<dbReference type="GO" id="GO:0006355">
    <property type="term" value="P:regulation of DNA-templated transcription"/>
    <property type="evidence" value="ECO:0007669"/>
    <property type="project" value="InterPro"/>
</dbReference>
<dbReference type="InterPro" id="IPR003441">
    <property type="entry name" value="NAC-dom"/>
</dbReference>
<evidence type="ECO:0000256" key="5">
    <source>
        <dbReference type="SAM" id="MobiDB-lite"/>
    </source>
</evidence>
<dbReference type="Proteomes" id="UP000230069">
    <property type="component" value="Unassembled WGS sequence"/>
</dbReference>
<evidence type="ECO:0000256" key="4">
    <source>
        <dbReference type="ARBA" id="ARBA00023242"/>
    </source>
</evidence>
<accession>A0A2G5ERN7</accession>
<evidence type="ECO:0000256" key="1">
    <source>
        <dbReference type="ARBA" id="ARBA00023015"/>
    </source>
</evidence>
<dbReference type="PANTHER" id="PTHR31719:SF164">
    <property type="entry name" value="NAC DOMAIN-CONTAINING PROTEIN"/>
    <property type="match status" value="1"/>
</dbReference>
<reference evidence="7 8" key="1">
    <citation type="submission" date="2017-09" db="EMBL/GenBank/DDBJ databases">
        <title>WGS assembly of Aquilegia coerulea Goldsmith.</title>
        <authorList>
            <person name="Hodges S."/>
            <person name="Kramer E."/>
            <person name="Nordborg M."/>
            <person name="Tomkins J."/>
            <person name="Borevitz J."/>
            <person name="Derieg N."/>
            <person name="Yan J."/>
            <person name="Mihaltcheva S."/>
            <person name="Hayes R.D."/>
            <person name="Rokhsar D."/>
        </authorList>
    </citation>
    <scope>NUCLEOTIDE SEQUENCE [LARGE SCALE GENOMIC DNA]</scope>
    <source>
        <strain evidence="8">cv. Goldsmith</strain>
    </source>
</reference>
<gene>
    <name evidence="7" type="ORF">AQUCO_00500374v1</name>
</gene>
<dbReference type="PROSITE" id="PS51005">
    <property type="entry name" value="NAC"/>
    <property type="match status" value="1"/>
</dbReference>
<keyword evidence="2" id="KW-0238">DNA-binding</keyword>
<protein>
    <recommendedName>
        <fullName evidence="6">NAC domain-containing protein</fullName>
    </recommendedName>
</protein>
<evidence type="ECO:0000256" key="2">
    <source>
        <dbReference type="ARBA" id="ARBA00023125"/>
    </source>
</evidence>
<evidence type="ECO:0000313" key="7">
    <source>
        <dbReference type="EMBL" id="PIA58404.1"/>
    </source>
</evidence>
<keyword evidence="1" id="KW-0805">Transcription regulation</keyword>
<feature type="domain" description="NAC" evidence="6">
    <location>
        <begin position="6"/>
        <end position="182"/>
    </location>
</feature>
<dbReference type="Pfam" id="PF02365">
    <property type="entry name" value="NAM"/>
    <property type="match status" value="1"/>
</dbReference>
<keyword evidence="8" id="KW-1185">Reference proteome</keyword>
<dbReference type="PANTHER" id="PTHR31719">
    <property type="entry name" value="NAC TRANSCRIPTION FACTOR 56"/>
    <property type="match status" value="1"/>
</dbReference>
<evidence type="ECO:0000313" key="8">
    <source>
        <dbReference type="Proteomes" id="UP000230069"/>
    </source>
</evidence>
<dbReference type="InParanoid" id="A0A2G5ERN7"/>
<dbReference type="SUPFAM" id="SSF101941">
    <property type="entry name" value="NAC domain"/>
    <property type="match status" value="1"/>
</dbReference>
<dbReference type="GO" id="GO:0003677">
    <property type="term" value="F:DNA binding"/>
    <property type="evidence" value="ECO:0007669"/>
    <property type="project" value="UniProtKB-KW"/>
</dbReference>
<proteinExistence type="predicted"/>
<keyword evidence="4" id="KW-0539">Nucleus</keyword>
<dbReference type="Gene3D" id="2.170.150.80">
    <property type="entry name" value="NAC domain"/>
    <property type="match status" value="1"/>
</dbReference>
<feature type="region of interest" description="Disordered" evidence="5">
    <location>
        <begin position="190"/>
        <end position="219"/>
    </location>
</feature>
<dbReference type="GO" id="GO:0048731">
    <property type="term" value="P:system development"/>
    <property type="evidence" value="ECO:0007669"/>
    <property type="project" value="TreeGrafter"/>
</dbReference>
<dbReference type="InterPro" id="IPR036093">
    <property type="entry name" value="NAC_dom_sf"/>
</dbReference>
<organism evidence="7 8">
    <name type="scientific">Aquilegia coerulea</name>
    <name type="common">Rocky mountain columbine</name>
    <dbReference type="NCBI Taxonomy" id="218851"/>
    <lineage>
        <taxon>Eukaryota</taxon>
        <taxon>Viridiplantae</taxon>
        <taxon>Streptophyta</taxon>
        <taxon>Embryophyta</taxon>
        <taxon>Tracheophyta</taxon>
        <taxon>Spermatophyta</taxon>
        <taxon>Magnoliopsida</taxon>
        <taxon>Ranunculales</taxon>
        <taxon>Ranunculaceae</taxon>
        <taxon>Thalictroideae</taxon>
        <taxon>Aquilegia</taxon>
    </lineage>
</organism>
<dbReference type="AlphaFoldDB" id="A0A2G5ERN7"/>
<sequence>MKPLRLPPGFRFIPSDSELILQYLKKKINGEALPILNLIKDRDLYGNESPSQIFQTCSSCFDSSVFDNWLYFFTKIKKKSINNPSTKRIDRIAGNGTWKLQKTYDVFDEKNKSLLIGYRSAFNFVAKSKLETNNNEEEQHSWIMHEFTMKGSIWALCKLRKGNLLRESKYNDDVIPSTALKRKRVVLEVDDDDDDDKKKKRRTCCRGSSSKSNTTMCDDDKTKKKRRTCYRGSSSKSNTTMCDEGLVVVQQQPQCVIDQQQKVVVNQCVTASISSSYPWHSESEFFQPDHQQGDACDNSFDYYRYCNPSGDDCNMASTSYPLSPLTTLHDLPSFYEANSQQPHQVCADINLTTSSCLNECGITSMGAPTLTGVSIPDVDNFLYEDNSQQPHQVCTDNNVTSYSLSPQRTVDDLPSSYEDNSRRPDHICADSMVTTTSCLTECGTTSTSCVSNGAPTQTLTGVPIPDMDSILASLMDNQFAYNTVDEEKVWGPNDWKELELMLLSGIESF</sequence>
<evidence type="ECO:0000256" key="3">
    <source>
        <dbReference type="ARBA" id="ARBA00023163"/>
    </source>
</evidence>
<name>A0A2G5ERN7_AQUCA</name>